<comment type="caution">
    <text evidence="7">The sequence shown here is derived from an EMBL/GenBank/DDBJ whole genome shotgun (WGS) entry which is preliminary data.</text>
</comment>
<evidence type="ECO:0000313" key="8">
    <source>
        <dbReference type="Proteomes" id="UP001597304"/>
    </source>
</evidence>
<evidence type="ECO:0000259" key="5">
    <source>
        <dbReference type="PROSITE" id="PS51071"/>
    </source>
</evidence>
<dbReference type="SUPFAM" id="SSF53697">
    <property type="entry name" value="SIS domain"/>
    <property type="match status" value="1"/>
</dbReference>
<feature type="domain" description="HTH rpiR-type" evidence="5">
    <location>
        <begin position="31"/>
        <end position="107"/>
    </location>
</feature>
<dbReference type="PANTHER" id="PTHR30514">
    <property type="entry name" value="GLUCOKINASE"/>
    <property type="match status" value="1"/>
</dbReference>
<dbReference type="Gene3D" id="1.10.10.10">
    <property type="entry name" value="Winged helix-like DNA-binding domain superfamily/Winged helix DNA-binding domain"/>
    <property type="match status" value="1"/>
</dbReference>
<dbReference type="Proteomes" id="UP001597304">
    <property type="component" value="Unassembled WGS sequence"/>
</dbReference>
<dbReference type="InterPro" id="IPR001347">
    <property type="entry name" value="SIS_dom"/>
</dbReference>
<evidence type="ECO:0000313" key="7">
    <source>
        <dbReference type="EMBL" id="MFD1711941.1"/>
    </source>
</evidence>
<dbReference type="PANTHER" id="PTHR30514:SF18">
    <property type="entry name" value="RPIR-FAMILY TRANSCRIPTIONAL REGULATOR"/>
    <property type="match status" value="1"/>
</dbReference>
<dbReference type="InterPro" id="IPR009057">
    <property type="entry name" value="Homeodomain-like_sf"/>
</dbReference>
<keyword evidence="3" id="KW-0324">Glycolysis</keyword>
<dbReference type="InterPro" id="IPR035472">
    <property type="entry name" value="RpiR-like_SIS"/>
</dbReference>
<keyword evidence="4" id="KW-0804">Transcription</keyword>
<evidence type="ECO:0000256" key="3">
    <source>
        <dbReference type="ARBA" id="ARBA00023152"/>
    </source>
</evidence>
<dbReference type="PROSITE" id="PS51071">
    <property type="entry name" value="HTH_RPIR"/>
    <property type="match status" value="1"/>
</dbReference>
<dbReference type="PROSITE" id="PS51464">
    <property type="entry name" value="SIS"/>
    <property type="match status" value="1"/>
</dbReference>
<dbReference type="Gene3D" id="3.40.50.10490">
    <property type="entry name" value="Glucose-6-phosphate isomerase like protein, domain 1"/>
    <property type="match status" value="1"/>
</dbReference>
<evidence type="ECO:0000256" key="1">
    <source>
        <dbReference type="ARBA" id="ARBA00023015"/>
    </source>
</evidence>
<reference evidence="8" key="1">
    <citation type="journal article" date="2019" name="Int. J. Syst. Evol. Microbiol.">
        <title>The Global Catalogue of Microorganisms (GCM) 10K type strain sequencing project: providing services to taxonomists for standard genome sequencing and annotation.</title>
        <authorList>
            <consortium name="The Broad Institute Genomics Platform"/>
            <consortium name="The Broad Institute Genome Sequencing Center for Infectious Disease"/>
            <person name="Wu L."/>
            <person name="Ma J."/>
        </authorList>
    </citation>
    <scope>NUCLEOTIDE SEQUENCE [LARGE SCALE GENOMIC DNA]</scope>
    <source>
        <strain evidence="8">LMG 29247</strain>
    </source>
</reference>
<dbReference type="EMBL" id="JBHUEJ010000036">
    <property type="protein sequence ID" value="MFD1711941.1"/>
    <property type="molecule type" value="Genomic_DNA"/>
</dbReference>
<dbReference type="InterPro" id="IPR046348">
    <property type="entry name" value="SIS_dom_sf"/>
</dbReference>
<keyword evidence="2" id="KW-0238">DNA-binding</keyword>
<accession>A0ABW4KYS6</accession>
<sequence length="315" mass="34226">MQIHVQCHGNLRDNGFFSPMSISSVEDLRSILSVERAQGDRGQLGGKARAVLTDMLNRPGPAAVDSISELAAKNGVDPSTLTRLGKKLGFAGFAELQDIFRRHVAQTQAFYSTRVQERVAEPLVIDDPRDLIRVHAQSECQRVLDIADALDVHAITHAVDAVVAAKRVCVLAMRATYALSYFLGTYLGTLRENVIILGGPGQALTSDLASLTPDDLLVAVTFRPYTRAVITAVEVMKENSVPILAITDANSALSVGREHGTTVVIDEPFYFDSATSQFFVIQTILLAAARRIGPAAVDMTKRRERLDKALNVEIS</sequence>
<feature type="domain" description="SIS" evidence="6">
    <location>
        <begin position="158"/>
        <end position="294"/>
    </location>
</feature>
<name>A0ABW4KYS6_9BURK</name>
<keyword evidence="8" id="KW-1185">Reference proteome</keyword>
<dbReference type="InterPro" id="IPR047640">
    <property type="entry name" value="RpiR-like"/>
</dbReference>
<proteinExistence type="predicted"/>
<gene>
    <name evidence="7" type="ORF">ACFSF0_15120</name>
</gene>
<dbReference type="InterPro" id="IPR000281">
    <property type="entry name" value="HTH_RpiR"/>
</dbReference>
<keyword evidence="1" id="KW-0805">Transcription regulation</keyword>
<dbReference type="SUPFAM" id="SSF46689">
    <property type="entry name" value="Homeodomain-like"/>
    <property type="match status" value="1"/>
</dbReference>
<dbReference type="RefSeq" id="WP_147912457.1">
    <property type="nucleotide sequence ID" value="NZ_JBHUEJ010000036.1"/>
</dbReference>
<evidence type="ECO:0000256" key="2">
    <source>
        <dbReference type="ARBA" id="ARBA00023125"/>
    </source>
</evidence>
<evidence type="ECO:0000256" key="4">
    <source>
        <dbReference type="ARBA" id="ARBA00023163"/>
    </source>
</evidence>
<evidence type="ECO:0000259" key="6">
    <source>
        <dbReference type="PROSITE" id="PS51464"/>
    </source>
</evidence>
<protein>
    <submittedName>
        <fullName evidence="7">MurR/RpiR family transcriptional regulator</fullName>
    </submittedName>
</protein>
<dbReference type="InterPro" id="IPR036388">
    <property type="entry name" value="WH-like_DNA-bd_sf"/>
</dbReference>
<organism evidence="7 8">
    <name type="scientific">Ottowia flava</name>
    <dbReference type="NCBI Taxonomy" id="2675430"/>
    <lineage>
        <taxon>Bacteria</taxon>
        <taxon>Pseudomonadati</taxon>
        <taxon>Pseudomonadota</taxon>
        <taxon>Betaproteobacteria</taxon>
        <taxon>Burkholderiales</taxon>
        <taxon>Comamonadaceae</taxon>
        <taxon>Ottowia</taxon>
    </lineage>
</organism>
<dbReference type="Pfam" id="PF01380">
    <property type="entry name" value="SIS"/>
    <property type="match status" value="1"/>
</dbReference>
<dbReference type="CDD" id="cd05013">
    <property type="entry name" value="SIS_RpiR"/>
    <property type="match status" value="1"/>
</dbReference>